<feature type="transmembrane region" description="Helical" evidence="1">
    <location>
        <begin position="255"/>
        <end position="275"/>
    </location>
</feature>
<name>A0A7X9FQD9_9DELT</name>
<dbReference type="Proteomes" id="UP000524246">
    <property type="component" value="Unassembled WGS sequence"/>
</dbReference>
<keyword evidence="1" id="KW-0472">Membrane</keyword>
<feature type="transmembrane region" description="Helical" evidence="1">
    <location>
        <begin position="76"/>
        <end position="94"/>
    </location>
</feature>
<feature type="transmembrane region" description="Helical" evidence="1">
    <location>
        <begin position="129"/>
        <end position="147"/>
    </location>
</feature>
<evidence type="ECO:0008006" key="4">
    <source>
        <dbReference type="Google" id="ProtNLM"/>
    </source>
</evidence>
<keyword evidence="1" id="KW-1133">Transmembrane helix</keyword>
<evidence type="ECO:0000313" key="2">
    <source>
        <dbReference type="EMBL" id="NMC62272.1"/>
    </source>
</evidence>
<feature type="transmembrane region" description="Helical" evidence="1">
    <location>
        <begin position="159"/>
        <end position="188"/>
    </location>
</feature>
<gene>
    <name evidence="2" type="ORF">GYA55_03805</name>
</gene>
<evidence type="ECO:0000313" key="3">
    <source>
        <dbReference type="Proteomes" id="UP000524246"/>
    </source>
</evidence>
<feature type="transmembrane region" description="Helical" evidence="1">
    <location>
        <begin position="7"/>
        <end position="27"/>
    </location>
</feature>
<feature type="non-terminal residue" evidence="2">
    <location>
        <position position="326"/>
    </location>
</feature>
<comment type="caution">
    <text evidence="2">The sequence shown here is derived from an EMBL/GenBank/DDBJ whole genome shotgun (WGS) entry which is preliminary data.</text>
</comment>
<feature type="transmembrane region" description="Helical" evidence="1">
    <location>
        <begin position="287"/>
        <end position="306"/>
    </location>
</feature>
<dbReference type="AlphaFoldDB" id="A0A7X9FQD9"/>
<proteinExistence type="predicted"/>
<feature type="transmembrane region" description="Helical" evidence="1">
    <location>
        <begin position="200"/>
        <end position="219"/>
    </location>
</feature>
<feature type="transmembrane region" description="Helical" evidence="1">
    <location>
        <begin position="231"/>
        <end position="249"/>
    </location>
</feature>
<protein>
    <recommendedName>
        <fullName evidence="4">Glycosyltransferase RgtA/B/C/D-like domain-containing protein</fullName>
    </recommendedName>
</protein>
<sequence>MPRFTKFQLVLIGIICIGALLRIFGIYNDFSLDEIWSYNIFKNYSSFFDALIKSKDENAHPIILLFMYLLGDRYEWWEYRLLSLISGLVTLVVIYGDVQEKRRVEALTLSVFWSLSYMMVLYASEARGYAPMLFFVLVAWFQLRKFLDSGRPLYALTYQIALILGICSHLSSIQFLIASVIWSSLVLFRYEPGIALSKMAFAHLLPMTFVMFVFFTYIVNLHKGTGNIYSLLDLIVNTFCISFNAPILSSNNIPIGILSVLLCVFIFILLLRGIFDMWKRADAEWSFYLLIIFIVPIVNVLAMKRLTFEPRYFLIPISFSYFLGAK</sequence>
<evidence type="ECO:0000256" key="1">
    <source>
        <dbReference type="SAM" id="Phobius"/>
    </source>
</evidence>
<dbReference type="EMBL" id="JAAZON010000150">
    <property type="protein sequence ID" value="NMC62272.1"/>
    <property type="molecule type" value="Genomic_DNA"/>
</dbReference>
<accession>A0A7X9FQD9</accession>
<reference evidence="2 3" key="1">
    <citation type="journal article" date="2020" name="Biotechnol. Biofuels">
        <title>New insights from the biogas microbiome by comprehensive genome-resolved metagenomics of nearly 1600 species originating from multiple anaerobic digesters.</title>
        <authorList>
            <person name="Campanaro S."/>
            <person name="Treu L."/>
            <person name="Rodriguez-R L.M."/>
            <person name="Kovalovszki A."/>
            <person name="Ziels R.M."/>
            <person name="Maus I."/>
            <person name="Zhu X."/>
            <person name="Kougias P.G."/>
            <person name="Basile A."/>
            <person name="Luo G."/>
            <person name="Schluter A."/>
            <person name="Konstantinidis K.T."/>
            <person name="Angelidaki I."/>
        </authorList>
    </citation>
    <scope>NUCLEOTIDE SEQUENCE [LARGE SCALE GENOMIC DNA]</scope>
    <source>
        <strain evidence="2">AS27yjCOA_65</strain>
    </source>
</reference>
<keyword evidence="1" id="KW-0812">Transmembrane</keyword>
<organism evidence="2 3">
    <name type="scientific">SAR324 cluster bacterium</name>
    <dbReference type="NCBI Taxonomy" id="2024889"/>
    <lineage>
        <taxon>Bacteria</taxon>
        <taxon>Deltaproteobacteria</taxon>
        <taxon>SAR324 cluster</taxon>
    </lineage>
</organism>